<reference evidence="2" key="1">
    <citation type="submission" date="2012-09" db="EMBL/GenBank/DDBJ databases">
        <authorList>
            <person name="Martin A.A."/>
        </authorList>
    </citation>
    <scope>NUCLEOTIDE SEQUENCE</scope>
</reference>
<reference evidence="3" key="2">
    <citation type="submission" date="2017-02" db="UniProtKB">
        <authorList>
            <consortium name="WormBaseParasite"/>
        </authorList>
    </citation>
    <scope>IDENTIFICATION</scope>
</reference>
<accession>A0A0K0DBM9</accession>
<dbReference type="WBParaSite" id="ACAC_0000785201-mRNA-1">
    <property type="protein sequence ID" value="ACAC_0000785201-mRNA-1"/>
    <property type="gene ID" value="ACAC_0000785201"/>
</dbReference>
<keyword evidence="2" id="KW-1185">Reference proteome</keyword>
<name>A0A0K0DBM9_ANGCA</name>
<sequence length="143" mass="15084">MSSVSTTPTSSTEQNTIQYTRLLAGGNGGGGGGSDGNKSANTSMSSEKGGVCRPTSHYPTVCVQVPHAPLSSVSAPPRDVPYAVPYPKPVMAGLEESVAIVEIPPDTLHRQLVRNRLYDRLRETENCAICPFGKDEDCMSSGT</sequence>
<dbReference type="STRING" id="6313.A0A0K0DBM9"/>
<evidence type="ECO:0000313" key="2">
    <source>
        <dbReference type="Proteomes" id="UP000035642"/>
    </source>
</evidence>
<dbReference type="AlphaFoldDB" id="A0A0K0DBM9"/>
<feature type="region of interest" description="Disordered" evidence="1">
    <location>
        <begin position="22"/>
        <end position="52"/>
    </location>
</feature>
<proteinExistence type="predicted"/>
<feature type="compositionally biased region" description="Gly residues" evidence="1">
    <location>
        <begin position="25"/>
        <end position="35"/>
    </location>
</feature>
<organism evidence="2 3">
    <name type="scientific">Angiostrongylus cantonensis</name>
    <name type="common">Rat lungworm</name>
    <dbReference type="NCBI Taxonomy" id="6313"/>
    <lineage>
        <taxon>Eukaryota</taxon>
        <taxon>Metazoa</taxon>
        <taxon>Ecdysozoa</taxon>
        <taxon>Nematoda</taxon>
        <taxon>Chromadorea</taxon>
        <taxon>Rhabditida</taxon>
        <taxon>Rhabditina</taxon>
        <taxon>Rhabditomorpha</taxon>
        <taxon>Strongyloidea</taxon>
        <taxon>Metastrongylidae</taxon>
        <taxon>Angiostrongylus</taxon>
    </lineage>
</organism>
<protein>
    <submittedName>
        <fullName evidence="3">Uncharacterized protein</fullName>
    </submittedName>
</protein>
<evidence type="ECO:0000256" key="1">
    <source>
        <dbReference type="SAM" id="MobiDB-lite"/>
    </source>
</evidence>
<dbReference type="Proteomes" id="UP000035642">
    <property type="component" value="Unassembled WGS sequence"/>
</dbReference>
<evidence type="ECO:0000313" key="3">
    <source>
        <dbReference type="WBParaSite" id="ACAC_0000785201-mRNA-1"/>
    </source>
</evidence>